<keyword evidence="5 6" id="KW-0720">Serine protease</keyword>
<dbReference type="GO" id="GO:0030288">
    <property type="term" value="C:outer membrane-bounded periplasmic space"/>
    <property type="evidence" value="ECO:0007669"/>
    <property type="project" value="TreeGrafter"/>
</dbReference>
<evidence type="ECO:0000259" key="8">
    <source>
        <dbReference type="PROSITE" id="PS50106"/>
    </source>
</evidence>
<dbReference type="InterPro" id="IPR005151">
    <property type="entry name" value="Tail-specific_protease"/>
</dbReference>
<dbReference type="PROSITE" id="PS50106">
    <property type="entry name" value="PDZ"/>
    <property type="match status" value="1"/>
</dbReference>
<dbReference type="Pfam" id="PF13205">
    <property type="entry name" value="Big_5"/>
    <property type="match status" value="1"/>
</dbReference>
<dbReference type="SMART" id="SM00228">
    <property type="entry name" value="PDZ"/>
    <property type="match status" value="1"/>
</dbReference>
<protein>
    <submittedName>
        <fullName evidence="9">Putative CtpA-like serine protease</fullName>
        <ecNumber evidence="9">3.4.21.-</ecNumber>
    </submittedName>
</protein>
<dbReference type="CDD" id="cd06782">
    <property type="entry name" value="cpPDZ_CPP-like"/>
    <property type="match status" value="1"/>
</dbReference>
<dbReference type="InterPro" id="IPR004447">
    <property type="entry name" value="Peptidase_S41A"/>
</dbReference>
<dbReference type="EC" id="3.4.21.-" evidence="9"/>
<dbReference type="STRING" id="476652.DEAC_c37870"/>
<reference evidence="9 10" key="1">
    <citation type="submission" date="2015-06" db="EMBL/GenBank/DDBJ databases">
        <title>Draft genome of the moderately acidophilic sulfate reducer Candidatus Desulfosporosinus acididurans strain M1.</title>
        <authorList>
            <person name="Poehlein A."/>
            <person name="Petzsch P."/>
            <person name="Johnson B.D."/>
            <person name="Schloemann M."/>
            <person name="Daniel R."/>
            <person name="Muehling M."/>
        </authorList>
    </citation>
    <scope>NUCLEOTIDE SEQUENCE [LARGE SCALE GENOMIC DNA]</scope>
    <source>
        <strain evidence="9 10">M1</strain>
    </source>
</reference>
<evidence type="ECO:0000256" key="1">
    <source>
        <dbReference type="ARBA" id="ARBA00009179"/>
    </source>
</evidence>
<comment type="similarity">
    <text evidence="1 6">Belongs to the peptidase S41A family.</text>
</comment>
<comment type="caution">
    <text evidence="9">The sequence shown here is derived from an EMBL/GenBank/DDBJ whole genome shotgun (WGS) entry which is preliminary data.</text>
</comment>
<dbReference type="Gene3D" id="3.90.226.10">
    <property type="entry name" value="2-enoyl-CoA Hydratase, Chain A, domain 1"/>
    <property type="match status" value="1"/>
</dbReference>
<dbReference type="CDD" id="cd07560">
    <property type="entry name" value="Peptidase_S41_CPP"/>
    <property type="match status" value="1"/>
</dbReference>
<dbReference type="InterPro" id="IPR001478">
    <property type="entry name" value="PDZ"/>
</dbReference>
<dbReference type="PATRIC" id="fig|476652.3.peg.4005"/>
<sequence>MFKSLFRMRVFGKIFANVMLSLILILSTSTPVWAASNDPLSEVRSLLQNQYVDPVSQDVLNAPSIDEMLKRLGDPHTNYFTPKQYQDFVGSVNNSFTGIGVSIELLPDGVKVDSVLSGSPAEQAGIKKGDVIISADGQPLAGLASDQAANLLRGPEGSSVHISIKRGSESKDFTVTRQTIAEPTVTGSVKDGHIGYIDIATFGEETPVEFANTVLKLNSEGANSWIIDLRDNGGGYLDSAISLAGFFIGPNVVVQVKDRSGVLRLDQAPFQPFTLNQPIIFLTNGNSASASEVLTSAVKDYRTAVIVGTTTYGKGTAQSIFPLSNGGVLKMTVDHFYSAFGREINKVGITPDVEIQKADSLKAAELMLSDKADALTKARTTDYWQAWSELLNSLTPETKQDPYSLYYPDYQKVSELSGVSLDKQFEVHFNGAVNWKTVNDSSIELINSLTGERIPATYKALGSSDVKVVPEKTLSADSTYWLVVNPTVLDTSGKALSKGTITIINTVKGSGTEEKAEIQSLTTSKVVSEKMFNNPAAPDYGLAVWGHNRK</sequence>
<feature type="domain" description="PDZ" evidence="8">
    <location>
        <begin position="99"/>
        <end position="153"/>
    </location>
</feature>
<name>A0A0J1FN12_9FIRM</name>
<dbReference type="Gene3D" id="3.30.750.44">
    <property type="match status" value="1"/>
</dbReference>
<dbReference type="InterPro" id="IPR029045">
    <property type="entry name" value="ClpP/crotonase-like_dom_sf"/>
</dbReference>
<keyword evidence="3 7" id="KW-0732">Signal</keyword>
<keyword evidence="4 6" id="KW-0378">Hydrolase</keyword>
<dbReference type="Pfam" id="PF03572">
    <property type="entry name" value="Peptidase_S41"/>
    <property type="match status" value="1"/>
</dbReference>
<dbReference type="SUPFAM" id="SSF52096">
    <property type="entry name" value="ClpP/crotonase"/>
    <property type="match status" value="1"/>
</dbReference>
<dbReference type="Proteomes" id="UP000036356">
    <property type="component" value="Unassembled WGS sequence"/>
</dbReference>
<dbReference type="NCBIfam" id="TIGR00225">
    <property type="entry name" value="prc"/>
    <property type="match status" value="1"/>
</dbReference>
<gene>
    <name evidence="9" type="ORF">DEAC_c37870</name>
</gene>
<evidence type="ECO:0000313" key="9">
    <source>
        <dbReference type="EMBL" id="KLU64353.1"/>
    </source>
</evidence>
<evidence type="ECO:0000256" key="5">
    <source>
        <dbReference type="ARBA" id="ARBA00022825"/>
    </source>
</evidence>
<dbReference type="Gene3D" id="2.60.40.1220">
    <property type="match status" value="1"/>
</dbReference>
<dbReference type="EMBL" id="LDZY01000015">
    <property type="protein sequence ID" value="KLU64353.1"/>
    <property type="molecule type" value="Genomic_DNA"/>
</dbReference>
<evidence type="ECO:0000256" key="4">
    <source>
        <dbReference type="ARBA" id="ARBA00022801"/>
    </source>
</evidence>
<dbReference type="InterPro" id="IPR036034">
    <property type="entry name" value="PDZ_sf"/>
</dbReference>
<dbReference type="Pfam" id="PF13180">
    <property type="entry name" value="PDZ_2"/>
    <property type="match status" value="1"/>
</dbReference>
<dbReference type="InterPro" id="IPR032812">
    <property type="entry name" value="SbsA_Ig"/>
</dbReference>
<dbReference type="GO" id="GO:0006508">
    <property type="term" value="P:proteolysis"/>
    <property type="evidence" value="ECO:0007669"/>
    <property type="project" value="UniProtKB-KW"/>
</dbReference>
<dbReference type="AlphaFoldDB" id="A0A0J1FN12"/>
<dbReference type="SUPFAM" id="SSF50156">
    <property type="entry name" value="PDZ domain-like"/>
    <property type="match status" value="1"/>
</dbReference>
<dbReference type="PANTHER" id="PTHR32060:SF22">
    <property type="entry name" value="CARBOXYL-TERMINAL-PROCESSING PEPTIDASE 3, CHLOROPLASTIC"/>
    <property type="match status" value="1"/>
</dbReference>
<dbReference type="GO" id="GO:0007165">
    <property type="term" value="P:signal transduction"/>
    <property type="evidence" value="ECO:0007669"/>
    <property type="project" value="TreeGrafter"/>
</dbReference>
<dbReference type="GO" id="GO:0004175">
    <property type="term" value="F:endopeptidase activity"/>
    <property type="evidence" value="ECO:0007669"/>
    <property type="project" value="TreeGrafter"/>
</dbReference>
<feature type="chain" id="PRO_5005251363" evidence="7">
    <location>
        <begin position="35"/>
        <end position="550"/>
    </location>
</feature>
<evidence type="ECO:0000256" key="2">
    <source>
        <dbReference type="ARBA" id="ARBA00022670"/>
    </source>
</evidence>
<dbReference type="PANTHER" id="PTHR32060">
    <property type="entry name" value="TAIL-SPECIFIC PROTEASE"/>
    <property type="match status" value="1"/>
</dbReference>
<evidence type="ECO:0000256" key="6">
    <source>
        <dbReference type="RuleBase" id="RU004404"/>
    </source>
</evidence>
<dbReference type="InterPro" id="IPR014755">
    <property type="entry name" value="Cu-Rt/internalin_Ig-like"/>
</dbReference>
<organism evidence="9 10">
    <name type="scientific">Desulfosporosinus acididurans</name>
    <dbReference type="NCBI Taxonomy" id="476652"/>
    <lineage>
        <taxon>Bacteria</taxon>
        <taxon>Bacillati</taxon>
        <taxon>Bacillota</taxon>
        <taxon>Clostridia</taxon>
        <taxon>Eubacteriales</taxon>
        <taxon>Desulfitobacteriaceae</taxon>
        <taxon>Desulfosporosinus</taxon>
    </lineage>
</organism>
<proteinExistence type="inferred from homology"/>
<keyword evidence="10" id="KW-1185">Reference proteome</keyword>
<dbReference type="GO" id="GO:0008236">
    <property type="term" value="F:serine-type peptidase activity"/>
    <property type="evidence" value="ECO:0007669"/>
    <property type="project" value="UniProtKB-KW"/>
</dbReference>
<dbReference type="RefSeq" id="WP_047811563.1">
    <property type="nucleotide sequence ID" value="NZ_LDZY01000015.1"/>
</dbReference>
<dbReference type="Gene3D" id="2.30.42.10">
    <property type="match status" value="1"/>
</dbReference>
<evidence type="ECO:0000256" key="3">
    <source>
        <dbReference type="ARBA" id="ARBA00022729"/>
    </source>
</evidence>
<keyword evidence="2 6" id="KW-0645">Protease</keyword>
<evidence type="ECO:0000313" key="10">
    <source>
        <dbReference type="Proteomes" id="UP000036356"/>
    </source>
</evidence>
<dbReference type="SMART" id="SM00245">
    <property type="entry name" value="TSPc"/>
    <property type="match status" value="1"/>
</dbReference>
<accession>A0A0J1FN12</accession>
<evidence type="ECO:0000256" key="7">
    <source>
        <dbReference type="SAM" id="SignalP"/>
    </source>
</evidence>
<feature type="signal peptide" evidence="7">
    <location>
        <begin position="1"/>
        <end position="34"/>
    </location>
</feature>